<organism evidence="5 6">
    <name type="scientific">Kalanchoe fedtschenkoi</name>
    <name type="common">Lavender scallops</name>
    <name type="synonym">South American air plant</name>
    <dbReference type="NCBI Taxonomy" id="63787"/>
    <lineage>
        <taxon>Eukaryota</taxon>
        <taxon>Viridiplantae</taxon>
        <taxon>Streptophyta</taxon>
        <taxon>Embryophyta</taxon>
        <taxon>Tracheophyta</taxon>
        <taxon>Spermatophyta</taxon>
        <taxon>Magnoliopsida</taxon>
        <taxon>eudicotyledons</taxon>
        <taxon>Gunneridae</taxon>
        <taxon>Pentapetalae</taxon>
        <taxon>Saxifragales</taxon>
        <taxon>Crassulaceae</taxon>
        <taxon>Kalanchoe</taxon>
    </lineage>
</organism>
<dbReference type="Gene3D" id="1.25.40.10">
    <property type="entry name" value="Tetratricopeptide repeat domain"/>
    <property type="match status" value="2"/>
</dbReference>
<dbReference type="InterPro" id="IPR011990">
    <property type="entry name" value="TPR-like_helical_dom_sf"/>
</dbReference>
<evidence type="ECO:0000259" key="4">
    <source>
        <dbReference type="Pfam" id="PF17177"/>
    </source>
</evidence>
<proteinExistence type="inferred from homology"/>
<feature type="repeat" description="PPR" evidence="3">
    <location>
        <begin position="152"/>
        <end position="186"/>
    </location>
</feature>
<evidence type="ECO:0000313" key="5">
    <source>
        <dbReference type="EnsemblPlants" id="Kaladp0037s0172.1.v1.1.CDS.1"/>
    </source>
</evidence>
<dbReference type="InterPro" id="IPR002885">
    <property type="entry name" value="PPR_rpt"/>
</dbReference>
<sequence>MLHVARSAFKSSTVATAARFLTTNTCNSKIPFWEDPEPTTDNHRDAPTTDRYDALVHSAGRSRDFESLYSLLNARVKQKCFNSASTFRFVTNAEPDLASLLDDLNRTLARLDKGFTRKSAYDSLIIRLGKLGQVREAMKLADAMVAGDYGADSRSYYPILRALVKKKMMKEAWDVMDGMRRNRISPDLMSYNEFLTAYCYIGDLNSAVDVLRKIDDAGFQADARTYDAMVLGACKTGKVESALRVIRRMIDDGVSPLYSTYGHIICGMLRLGFYQQAVDFVVSCGGVDTSLDTESFGILAARLIRSKRVEEANFVLKEMNRRGLAMGEKLRDYYKINVA</sequence>
<dbReference type="Pfam" id="PF17177">
    <property type="entry name" value="PPR_long"/>
    <property type="match status" value="1"/>
</dbReference>
<dbReference type="OMA" id="GANACTF"/>
<feature type="repeat" description="PPR" evidence="3">
    <location>
        <begin position="222"/>
        <end position="256"/>
    </location>
</feature>
<reference evidence="5" key="1">
    <citation type="submission" date="2021-01" db="UniProtKB">
        <authorList>
            <consortium name="EnsemblPlants"/>
        </authorList>
    </citation>
    <scope>IDENTIFICATION</scope>
</reference>
<dbReference type="NCBIfam" id="TIGR00756">
    <property type="entry name" value="PPR"/>
    <property type="match status" value="2"/>
</dbReference>
<name>A0A7N0ZUP2_KALFE</name>
<dbReference type="PANTHER" id="PTHR47939:SF13">
    <property type="entry name" value="OS03G0201400 PROTEIN"/>
    <property type="match status" value="1"/>
</dbReference>
<evidence type="ECO:0000313" key="6">
    <source>
        <dbReference type="Proteomes" id="UP000594263"/>
    </source>
</evidence>
<dbReference type="InterPro" id="IPR033443">
    <property type="entry name" value="PROP1-like_PPR_dom"/>
</dbReference>
<evidence type="ECO:0000256" key="2">
    <source>
        <dbReference type="ARBA" id="ARBA00022737"/>
    </source>
</evidence>
<feature type="domain" description="PROP1-like PPR" evidence="4">
    <location>
        <begin position="134"/>
        <end position="259"/>
    </location>
</feature>
<comment type="similarity">
    <text evidence="1">Belongs to the PPR family. P subfamily.</text>
</comment>
<evidence type="ECO:0000256" key="3">
    <source>
        <dbReference type="PROSITE-ProRule" id="PRU00708"/>
    </source>
</evidence>
<evidence type="ECO:0000256" key="1">
    <source>
        <dbReference type="ARBA" id="ARBA00007626"/>
    </source>
</evidence>
<dbReference type="Pfam" id="PF01535">
    <property type="entry name" value="PPR"/>
    <property type="match status" value="1"/>
</dbReference>
<dbReference type="PROSITE" id="PS51375">
    <property type="entry name" value="PPR"/>
    <property type="match status" value="4"/>
</dbReference>
<feature type="repeat" description="PPR" evidence="3">
    <location>
        <begin position="187"/>
        <end position="221"/>
    </location>
</feature>
<dbReference type="AlphaFoldDB" id="A0A7N0ZUP2"/>
<protein>
    <recommendedName>
        <fullName evidence="4">PROP1-like PPR domain-containing protein</fullName>
    </recommendedName>
</protein>
<keyword evidence="2" id="KW-0677">Repeat</keyword>
<dbReference type="PANTHER" id="PTHR47939">
    <property type="entry name" value="MEMBRANE-ASSOCIATED SALT-INDUCIBLE PROTEIN-LIKE"/>
    <property type="match status" value="1"/>
</dbReference>
<dbReference type="EnsemblPlants" id="Kaladp0037s0172.1.v1.1">
    <property type="protein sequence ID" value="Kaladp0037s0172.1.v1.1.CDS.1"/>
    <property type="gene ID" value="Kaladp0037s0172.v1.1"/>
</dbReference>
<dbReference type="Gramene" id="Kaladp0037s0172.1.v1.1">
    <property type="protein sequence ID" value="Kaladp0037s0172.1.v1.1.CDS.1"/>
    <property type="gene ID" value="Kaladp0037s0172.v1.1"/>
</dbReference>
<accession>A0A7N0ZUP2</accession>
<dbReference type="Proteomes" id="UP000594263">
    <property type="component" value="Unplaced"/>
</dbReference>
<keyword evidence="6" id="KW-1185">Reference proteome</keyword>
<dbReference type="InterPro" id="IPR050667">
    <property type="entry name" value="PPR-containing_protein"/>
</dbReference>
<feature type="repeat" description="PPR" evidence="3">
    <location>
        <begin position="292"/>
        <end position="326"/>
    </location>
</feature>